<feature type="transmembrane region" description="Helical" evidence="1">
    <location>
        <begin position="40"/>
        <end position="59"/>
    </location>
</feature>
<dbReference type="AlphaFoldDB" id="A0A1I5CP29"/>
<accession>A0A1I5CP29</accession>
<dbReference type="RefSeq" id="WP_143107980.1">
    <property type="nucleotide sequence ID" value="NZ_FOWE01000001.1"/>
</dbReference>
<feature type="transmembrane region" description="Helical" evidence="1">
    <location>
        <begin position="168"/>
        <end position="184"/>
    </location>
</feature>
<reference evidence="3" key="1">
    <citation type="submission" date="2016-10" db="EMBL/GenBank/DDBJ databases">
        <authorList>
            <person name="Varghese N."/>
            <person name="Submissions S."/>
        </authorList>
    </citation>
    <scope>NUCLEOTIDE SEQUENCE [LARGE SCALE GENOMIC DNA]</scope>
    <source>
        <strain evidence="3">DSM 43161</strain>
    </source>
</reference>
<protein>
    <submittedName>
        <fullName evidence="2">Membrane protein DedA, SNARE-associated domain</fullName>
    </submittedName>
</protein>
<keyword evidence="1" id="KW-1133">Transmembrane helix</keyword>
<evidence type="ECO:0000313" key="2">
    <source>
        <dbReference type="EMBL" id="SFN88718.1"/>
    </source>
</evidence>
<evidence type="ECO:0000313" key="3">
    <source>
        <dbReference type="Proteomes" id="UP000183642"/>
    </source>
</evidence>
<keyword evidence="1" id="KW-0812">Transmembrane</keyword>
<proteinExistence type="predicted"/>
<dbReference type="OrthoDB" id="5197260at2"/>
<dbReference type="Proteomes" id="UP000183642">
    <property type="component" value="Unassembled WGS sequence"/>
</dbReference>
<feature type="transmembrane region" description="Helical" evidence="1">
    <location>
        <begin position="144"/>
        <end position="162"/>
    </location>
</feature>
<organism evidence="2 3">
    <name type="scientific">Geodermatophilus obscurus</name>
    <dbReference type="NCBI Taxonomy" id="1861"/>
    <lineage>
        <taxon>Bacteria</taxon>
        <taxon>Bacillati</taxon>
        <taxon>Actinomycetota</taxon>
        <taxon>Actinomycetes</taxon>
        <taxon>Geodermatophilales</taxon>
        <taxon>Geodermatophilaceae</taxon>
        <taxon>Geodermatophilus</taxon>
    </lineage>
</organism>
<keyword evidence="3" id="KW-1185">Reference proteome</keyword>
<keyword evidence="1" id="KW-0472">Membrane</keyword>
<gene>
    <name evidence="2" type="ORF">SAMN05660359_00438</name>
</gene>
<sequence>MATLLVASVLAAEAGLLIGVFLPSSSLVLGLGVLTGGDVVAMSVAVLSASTATVLGASLGHRAATRSREGAPPAAGRIIGLLPPRVRAGGDRLLIPLADAVGRRPVRAAAAAQFIAGARTLAPRVTAQANVPLAVMLRGTMPAALLWSSLLVSTGALAPSTMARLDDVIPMACVLVVGATAVLVHRRRRRHRGTVPSSNNSLKVHERRETFCVPLVLDSPKTGGYRAAR</sequence>
<dbReference type="EMBL" id="FOWE01000001">
    <property type="protein sequence ID" value="SFN88718.1"/>
    <property type="molecule type" value="Genomic_DNA"/>
</dbReference>
<evidence type="ECO:0000256" key="1">
    <source>
        <dbReference type="SAM" id="Phobius"/>
    </source>
</evidence>
<name>A0A1I5CP29_9ACTN</name>